<evidence type="ECO:0000313" key="6">
    <source>
        <dbReference type="Proteomes" id="UP001165065"/>
    </source>
</evidence>
<dbReference type="SMART" id="SM00248">
    <property type="entry name" value="ANK"/>
    <property type="match status" value="2"/>
</dbReference>
<name>A0A9W7G0R7_9STRA</name>
<keyword evidence="2 3" id="KW-0040">ANK repeat</keyword>
<keyword evidence="1" id="KW-0677">Repeat</keyword>
<dbReference type="PROSITE" id="PS50088">
    <property type="entry name" value="ANK_REPEAT"/>
    <property type="match status" value="1"/>
</dbReference>
<keyword evidence="6" id="KW-1185">Reference proteome</keyword>
<evidence type="ECO:0000256" key="1">
    <source>
        <dbReference type="ARBA" id="ARBA00022737"/>
    </source>
</evidence>
<dbReference type="AlphaFoldDB" id="A0A9W7G0R7"/>
<reference evidence="6" key="1">
    <citation type="journal article" date="2023" name="Commun. Biol.">
        <title>Genome analysis of Parmales, the sister group of diatoms, reveals the evolutionary specialization of diatoms from phago-mixotrophs to photoautotrophs.</title>
        <authorList>
            <person name="Ban H."/>
            <person name="Sato S."/>
            <person name="Yoshikawa S."/>
            <person name="Yamada K."/>
            <person name="Nakamura Y."/>
            <person name="Ichinomiya M."/>
            <person name="Sato N."/>
            <person name="Blanc-Mathieu R."/>
            <person name="Endo H."/>
            <person name="Kuwata A."/>
            <person name="Ogata H."/>
        </authorList>
    </citation>
    <scope>NUCLEOTIDE SEQUENCE [LARGE SCALE GENOMIC DNA]</scope>
</reference>
<evidence type="ECO:0000256" key="2">
    <source>
        <dbReference type="ARBA" id="ARBA00023043"/>
    </source>
</evidence>
<dbReference type="PANTHER" id="PTHR23206">
    <property type="entry name" value="MASK PROTEIN"/>
    <property type="match status" value="1"/>
</dbReference>
<dbReference type="SUPFAM" id="SSF48403">
    <property type="entry name" value="Ankyrin repeat"/>
    <property type="match status" value="1"/>
</dbReference>
<dbReference type="InterPro" id="IPR002110">
    <property type="entry name" value="Ankyrin_rpt"/>
</dbReference>
<dbReference type="Proteomes" id="UP001165065">
    <property type="component" value="Unassembled WGS sequence"/>
</dbReference>
<evidence type="ECO:0000256" key="4">
    <source>
        <dbReference type="SAM" id="MobiDB-lite"/>
    </source>
</evidence>
<feature type="compositionally biased region" description="Acidic residues" evidence="4">
    <location>
        <begin position="242"/>
        <end position="252"/>
    </location>
</feature>
<dbReference type="Pfam" id="PF12796">
    <property type="entry name" value="Ank_2"/>
    <property type="match status" value="1"/>
</dbReference>
<sequence length="261" mass="28752">MSWFFSPKPDPAFLTLQARLYHALYPSSLPADNFGAALSLMKVHSPSYDVSSEIMRDEEGIGAVKMGGRTALGTACENGMVEVVGMLIKQGVDVNVKDKEGATGLMIAASMGFAEVVSLLLSLDSTDRNCTDEHQETALYKSVIKSFGKVFKVLVEDDRCRNGAKTFNNGAGNIVDACCLSACPEIWDWLKVNGERVWEPPEDATYSFEVGMRIMDDGKLKEDRVYCMDVYKAMVGWAEGVEGGEEEEEDKEEERAKKKEA</sequence>
<evidence type="ECO:0000256" key="3">
    <source>
        <dbReference type="PROSITE-ProRule" id="PRU00023"/>
    </source>
</evidence>
<gene>
    <name evidence="5" type="ORF">TrCOL_g1055</name>
</gene>
<accession>A0A9W7G0R7</accession>
<dbReference type="Gene3D" id="1.25.40.20">
    <property type="entry name" value="Ankyrin repeat-containing domain"/>
    <property type="match status" value="1"/>
</dbReference>
<dbReference type="EMBL" id="BRYA01000630">
    <property type="protein sequence ID" value="GMI26544.1"/>
    <property type="molecule type" value="Genomic_DNA"/>
</dbReference>
<comment type="caution">
    <text evidence="5">The sequence shown here is derived from an EMBL/GenBank/DDBJ whole genome shotgun (WGS) entry which is preliminary data.</text>
</comment>
<proteinExistence type="predicted"/>
<evidence type="ECO:0008006" key="7">
    <source>
        <dbReference type="Google" id="ProtNLM"/>
    </source>
</evidence>
<protein>
    <recommendedName>
        <fullName evidence="7">Ankyrin</fullName>
    </recommendedName>
</protein>
<dbReference type="OrthoDB" id="43922at2759"/>
<feature type="repeat" description="ANK" evidence="3">
    <location>
        <begin position="67"/>
        <end position="99"/>
    </location>
</feature>
<evidence type="ECO:0000313" key="5">
    <source>
        <dbReference type="EMBL" id="GMI26544.1"/>
    </source>
</evidence>
<feature type="region of interest" description="Disordered" evidence="4">
    <location>
        <begin position="241"/>
        <end position="261"/>
    </location>
</feature>
<dbReference type="InterPro" id="IPR036770">
    <property type="entry name" value="Ankyrin_rpt-contain_sf"/>
</dbReference>
<dbReference type="InterPro" id="IPR051631">
    <property type="entry name" value="Ankyrin-KH/SAM_domain"/>
</dbReference>
<dbReference type="PANTHER" id="PTHR23206:SF8">
    <property type="entry name" value="ANKYRIN REPEAT AND KH DOMAIN-CONTAINING 1"/>
    <property type="match status" value="1"/>
</dbReference>
<dbReference type="PROSITE" id="PS50297">
    <property type="entry name" value="ANK_REP_REGION"/>
    <property type="match status" value="1"/>
</dbReference>
<organism evidence="5 6">
    <name type="scientific">Triparma columacea</name>
    <dbReference type="NCBI Taxonomy" id="722753"/>
    <lineage>
        <taxon>Eukaryota</taxon>
        <taxon>Sar</taxon>
        <taxon>Stramenopiles</taxon>
        <taxon>Ochrophyta</taxon>
        <taxon>Bolidophyceae</taxon>
        <taxon>Parmales</taxon>
        <taxon>Triparmaceae</taxon>
        <taxon>Triparma</taxon>
    </lineage>
</organism>